<protein>
    <submittedName>
        <fullName evidence="3">Uncharacterized protein isoform X1</fullName>
    </submittedName>
</protein>
<dbReference type="RefSeq" id="XP_011312208.1">
    <property type="nucleotide sequence ID" value="XM_011313906.1"/>
</dbReference>
<sequence length="121" mass="14279">MAMAEGIMKRLSDIKQERQWISGEIDFLNKRVDDFKRRIQRVEAEISHLQEIQDAVSNSEDRSSNRLAGLMRERRRHLVEMQYALPSVYEELKRLETGLIHLQEEAHELHINLSFTTMSIS</sequence>
<gene>
    <name evidence="3" type="primary">LOC105272036</name>
</gene>
<dbReference type="SUPFAM" id="SSF57997">
    <property type="entry name" value="Tropomyosin"/>
    <property type="match status" value="1"/>
</dbReference>
<dbReference type="OrthoDB" id="7705073at2759"/>
<reference evidence="3" key="1">
    <citation type="submission" date="2025-08" db="UniProtKB">
        <authorList>
            <consortium name="RefSeq"/>
        </authorList>
    </citation>
    <scope>IDENTIFICATION</scope>
    <source>
        <strain evidence="3">USDA-PBARC FA_bdor</strain>
        <tissue evidence="3">Whole organism</tissue>
    </source>
</reference>
<accession>A0A9R1TNI8</accession>
<proteinExistence type="predicted"/>
<name>A0A9R1TNI8_9HYME</name>
<keyword evidence="1" id="KW-0175">Coiled coil</keyword>
<evidence type="ECO:0000313" key="2">
    <source>
        <dbReference type="Proteomes" id="UP000694866"/>
    </source>
</evidence>
<evidence type="ECO:0000313" key="3">
    <source>
        <dbReference type="RefSeq" id="XP_011312208.1"/>
    </source>
</evidence>
<feature type="coiled-coil region" evidence="1">
    <location>
        <begin position="25"/>
        <end position="52"/>
    </location>
</feature>
<evidence type="ECO:0000256" key="1">
    <source>
        <dbReference type="SAM" id="Coils"/>
    </source>
</evidence>
<dbReference type="Proteomes" id="UP000694866">
    <property type="component" value="Unplaced"/>
</dbReference>
<dbReference type="GeneID" id="105272036"/>
<dbReference type="KEGG" id="fas:105272036"/>
<dbReference type="AlphaFoldDB" id="A0A9R1TNI8"/>
<organism evidence="2 3">
    <name type="scientific">Fopius arisanus</name>
    <dbReference type="NCBI Taxonomy" id="64838"/>
    <lineage>
        <taxon>Eukaryota</taxon>
        <taxon>Metazoa</taxon>
        <taxon>Ecdysozoa</taxon>
        <taxon>Arthropoda</taxon>
        <taxon>Hexapoda</taxon>
        <taxon>Insecta</taxon>
        <taxon>Pterygota</taxon>
        <taxon>Neoptera</taxon>
        <taxon>Endopterygota</taxon>
        <taxon>Hymenoptera</taxon>
        <taxon>Apocrita</taxon>
        <taxon>Ichneumonoidea</taxon>
        <taxon>Braconidae</taxon>
        <taxon>Opiinae</taxon>
        <taxon>Fopius</taxon>
    </lineage>
</organism>
<keyword evidence="2" id="KW-1185">Reference proteome</keyword>